<keyword evidence="2" id="KW-1185">Reference proteome</keyword>
<evidence type="ECO:0000313" key="2">
    <source>
        <dbReference type="Proteomes" id="UP000774326"/>
    </source>
</evidence>
<evidence type="ECO:0000313" key="1">
    <source>
        <dbReference type="EMBL" id="KAH3682020.1"/>
    </source>
</evidence>
<sequence length="451" mass="52057">MLDLLPPDILQDIITFTHSSTRLPPQYVFSPQNPLVSELVSVSTLLREKLLPIYIKNYSLIRRREYEIKPPERSLLRAMLLNIKGCESFIRSLEIHTSQLSILDMFRGVKSLNVFGLMNDKSIDISHLRQLEHLSFLLPSSPSVDYNFFQITRLDLFIGTDIHSLTHLQLPLLLELNITTTELFSLLILNPFVSLLKRLDKLESMALLRKSSRVQSRDSAASIHHEHVDIEEFFDALSGMKLKKLTIDSAIIRNSFDAMCFTTELPGKSGVSNLEFEIVELSFVSLSPIEQRLTTLEFLISLPYTITSMKLIYGVQIELPYDTSWKFFADLFHPLINEEHGENNSIDRYSSLKSIGAVYSMMAWSLTEDQQLEEYQYEGMDILSYETRPGLFNPTYKKTTKANIKFGANSIQLIKDFKYVDEYDSRFWSIETISKDLKNFSKVSRSILWDQ</sequence>
<accession>A0A9P8Q2K6</accession>
<proteinExistence type="predicted"/>
<reference evidence="1" key="2">
    <citation type="submission" date="2021-01" db="EMBL/GenBank/DDBJ databases">
        <authorList>
            <person name="Schikora-Tamarit M.A."/>
        </authorList>
    </citation>
    <scope>NUCLEOTIDE SEQUENCE</scope>
    <source>
        <strain evidence="1">CBS2887</strain>
    </source>
</reference>
<name>A0A9P8Q2K6_WICPI</name>
<reference evidence="1" key="1">
    <citation type="journal article" date="2021" name="Open Biol.">
        <title>Shared evolutionary footprints suggest mitochondrial oxidative damage underlies multiple complex I losses in fungi.</title>
        <authorList>
            <person name="Schikora-Tamarit M.A."/>
            <person name="Marcet-Houben M."/>
            <person name="Nosek J."/>
            <person name="Gabaldon T."/>
        </authorList>
    </citation>
    <scope>NUCLEOTIDE SEQUENCE</scope>
    <source>
        <strain evidence="1">CBS2887</strain>
    </source>
</reference>
<organism evidence="1 2">
    <name type="scientific">Wickerhamomyces pijperi</name>
    <name type="common">Yeast</name>
    <name type="synonym">Pichia pijperi</name>
    <dbReference type="NCBI Taxonomy" id="599730"/>
    <lineage>
        <taxon>Eukaryota</taxon>
        <taxon>Fungi</taxon>
        <taxon>Dikarya</taxon>
        <taxon>Ascomycota</taxon>
        <taxon>Saccharomycotina</taxon>
        <taxon>Saccharomycetes</taxon>
        <taxon>Phaffomycetales</taxon>
        <taxon>Wickerhamomycetaceae</taxon>
        <taxon>Wickerhamomyces</taxon>
    </lineage>
</organism>
<dbReference type="AlphaFoldDB" id="A0A9P8Q2K6"/>
<dbReference type="Proteomes" id="UP000774326">
    <property type="component" value="Unassembled WGS sequence"/>
</dbReference>
<dbReference type="EMBL" id="JAEUBG010004036">
    <property type="protein sequence ID" value="KAH3682020.1"/>
    <property type="molecule type" value="Genomic_DNA"/>
</dbReference>
<dbReference type="OrthoDB" id="10675557at2759"/>
<comment type="caution">
    <text evidence="1">The sequence shown here is derived from an EMBL/GenBank/DDBJ whole genome shotgun (WGS) entry which is preliminary data.</text>
</comment>
<gene>
    <name evidence="1" type="ORF">WICPIJ_007012</name>
</gene>
<protein>
    <submittedName>
        <fullName evidence="1">Uncharacterized protein</fullName>
    </submittedName>
</protein>